<sequence length="302" mass="34185">MKKQKLKNLPVQPQPSVIESQLAKITKIILNRYKVEKIICFGSEIITVLKESCFIVLGNGSVPLTKSNSYCLLVIPSKNETCHDIKMQQCLEELLRSEASVTILVHRMEEFNEALNKGSSFFTSIYRKGIILHDSNEEQFDSPAEGTPINKRTIRKEKDWNQWHHLSLDFIKGSKFFIDEGRNSLAVFMLHQALQHCYFAMIKLLTGYRANSNSLRRLLNLINIALPDSSLVAPNKTTPEDLRVTGLLLKGFSHARYDDKLIATESDVMTLLKKVIAIVENANTICSERIADLKDGKTAYGN</sequence>
<dbReference type="SMART" id="SM00748">
    <property type="entry name" value="HEPN"/>
    <property type="match status" value="1"/>
</dbReference>
<feature type="domain" description="HEPN" evidence="1">
    <location>
        <begin position="164"/>
        <end position="285"/>
    </location>
</feature>
<dbReference type="STRING" id="405671.SAMN05421827_102251"/>
<dbReference type="PROSITE" id="PS50910">
    <property type="entry name" value="HEPN"/>
    <property type="match status" value="1"/>
</dbReference>
<organism evidence="2 3">
    <name type="scientific">Pedobacter terrae</name>
    <dbReference type="NCBI Taxonomy" id="405671"/>
    <lineage>
        <taxon>Bacteria</taxon>
        <taxon>Pseudomonadati</taxon>
        <taxon>Bacteroidota</taxon>
        <taxon>Sphingobacteriia</taxon>
        <taxon>Sphingobacteriales</taxon>
        <taxon>Sphingobacteriaceae</taxon>
        <taxon>Pedobacter</taxon>
    </lineage>
</organism>
<reference evidence="3" key="1">
    <citation type="submission" date="2016-10" db="EMBL/GenBank/DDBJ databases">
        <authorList>
            <person name="Varghese N."/>
            <person name="Submissions S."/>
        </authorList>
    </citation>
    <scope>NUCLEOTIDE SEQUENCE [LARGE SCALE GENOMIC DNA]</scope>
    <source>
        <strain evidence="3">DSM 17933</strain>
    </source>
</reference>
<protein>
    <submittedName>
        <fullName evidence="2">HEPN domain-containing protein</fullName>
    </submittedName>
</protein>
<dbReference type="OrthoDB" id="634374at2"/>
<dbReference type="AlphaFoldDB" id="A0A1G7QC02"/>
<proteinExistence type="predicted"/>
<dbReference type="Pfam" id="PF05168">
    <property type="entry name" value="HEPN"/>
    <property type="match status" value="1"/>
</dbReference>
<evidence type="ECO:0000313" key="2">
    <source>
        <dbReference type="EMBL" id="SDF95965.1"/>
    </source>
</evidence>
<name>A0A1G7QC02_9SPHI</name>
<keyword evidence="3" id="KW-1185">Reference proteome</keyword>
<accession>A0A1G7QC02</accession>
<gene>
    <name evidence="2" type="ORF">SAMN05421827_102251</name>
</gene>
<dbReference type="Proteomes" id="UP000199643">
    <property type="component" value="Unassembled WGS sequence"/>
</dbReference>
<dbReference type="EMBL" id="FNCH01000002">
    <property type="protein sequence ID" value="SDF95965.1"/>
    <property type="molecule type" value="Genomic_DNA"/>
</dbReference>
<dbReference type="Gene3D" id="1.20.120.330">
    <property type="entry name" value="Nucleotidyltransferases domain 2"/>
    <property type="match status" value="1"/>
</dbReference>
<evidence type="ECO:0000313" key="3">
    <source>
        <dbReference type="Proteomes" id="UP000199643"/>
    </source>
</evidence>
<evidence type="ECO:0000259" key="1">
    <source>
        <dbReference type="PROSITE" id="PS50910"/>
    </source>
</evidence>
<dbReference type="InterPro" id="IPR007842">
    <property type="entry name" value="HEPN_dom"/>
</dbReference>
<dbReference type="RefSeq" id="WP_090497187.1">
    <property type="nucleotide sequence ID" value="NZ_FNCH01000002.1"/>
</dbReference>
<dbReference type="SUPFAM" id="SSF81593">
    <property type="entry name" value="Nucleotidyltransferase substrate binding subunit/domain"/>
    <property type="match status" value="1"/>
</dbReference>